<comment type="similarity">
    <text evidence="2 4">Belongs to the bacterial solute-binding protein 3 family.</text>
</comment>
<dbReference type="PANTHER" id="PTHR35936">
    <property type="entry name" value="MEMBRANE-BOUND LYTIC MUREIN TRANSGLYCOSYLASE F"/>
    <property type="match status" value="1"/>
</dbReference>
<keyword evidence="3 5" id="KW-0732">Signal</keyword>
<dbReference type="PROSITE" id="PS01039">
    <property type="entry name" value="SBP_BACTERIAL_3"/>
    <property type="match status" value="1"/>
</dbReference>
<dbReference type="InterPro" id="IPR001320">
    <property type="entry name" value="Iontro_rcpt_C"/>
</dbReference>
<feature type="domain" description="Solute-binding protein family 3/N-terminal" evidence="6">
    <location>
        <begin position="45"/>
        <end position="269"/>
    </location>
</feature>
<dbReference type="Gene3D" id="3.40.190.10">
    <property type="entry name" value="Periplasmic binding protein-like II"/>
    <property type="match status" value="2"/>
</dbReference>
<reference evidence="8" key="1">
    <citation type="submission" date="2019-11" db="EMBL/GenBank/DDBJ databases">
        <authorList>
            <person name="Feng L."/>
        </authorList>
    </citation>
    <scope>NUCLEOTIDE SEQUENCE</scope>
    <source>
        <strain evidence="8">IbartlettiiLFYP30</strain>
    </source>
</reference>
<accession>A0A6N3DE98</accession>
<dbReference type="Pfam" id="PF00497">
    <property type="entry name" value="SBP_bac_3"/>
    <property type="match status" value="1"/>
</dbReference>
<dbReference type="CDD" id="cd00996">
    <property type="entry name" value="PBP2_AatB_like"/>
    <property type="match status" value="1"/>
</dbReference>
<dbReference type="SUPFAM" id="SSF53850">
    <property type="entry name" value="Periplasmic binding protein-like II"/>
    <property type="match status" value="1"/>
</dbReference>
<name>A0A6N3DE98_9FIRM</name>
<dbReference type="PROSITE" id="PS51257">
    <property type="entry name" value="PROKAR_LIPOPROTEIN"/>
    <property type="match status" value="1"/>
</dbReference>
<dbReference type="GO" id="GO:0015276">
    <property type="term" value="F:ligand-gated monoatomic ion channel activity"/>
    <property type="evidence" value="ECO:0007669"/>
    <property type="project" value="InterPro"/>
</dbReference>
<organism evidence="8">
    <name type="scientific">Intestinibacter bartlettii</name>
    <dbReference type="NCBI Taxonomy" id="261299"/>
    <lineage>
        <taxon>Bacteria</taxon>
        <taxon>Bacillati</taxon>
        <taxon>Bacillota</taxon>
        <taxon>Clostridia</taxon>
        <taxon>Peptostreptococcales</taxon>
        <taxon>Peptostreptococcaceae</taxon>
        <taxon>Intestinibacter</taxon>
    </lineage>
</organism>
<dbReference type="InterPro" id="IPR018313">
    <property type="entry name" value="SBP_3_CS"/>
</dbReference>
<dbReference type="AlphaFoldDB" id="A0A6N3DE98"/>
<evidence type="ECO:0000256" key="2">
    <source>
        <dbReference type="ARBA" id="ARBA00010333"/>
    </source>
</evidence>
<sequence>MKKLSVIALVLVLGLSTFLGGCSSSSSSSSSANDDSLKYVMDKGELIVGLDDAFPPMGFRDDDNNIVGFDIDLAKEVAKRMNIKVKFQPVNWQAKEQELSSKNIDCIWNGFGITPEREKVLTISEPYMANPQIFVVLADSGIKTQDDLKGKVVAAQNGSTAYATIDKDTELKDSFKEFVGVEDNVKALMDLGVGGSDAVAMDTVVARYYMAKDPGKYSIIKDTTILDEKMGVGFRKGDNALCKKVEDTLKEMKKDGTLAKISKEWFGEDLTIIGEDK</sequence>
<dbReference type="PANTHER" id="PTHR35936:SF34">
    <property type="entry name" value="ABC TRANSPORTER EXTRACELLULAR-BINDING PROTEIN YCKB-RELATED"/>
    <property type="match status" value="1"/>
</dbReference>
<dbReference type="GO" id="GO:0016020">
    <property type="term" value="C:membrane"/>
    <property type="evidence" value="ECO:0007669"/>
    <property type="project" value="InterPro"/>
</dbReference>
<evidence type="ECO:0000256" key="4">
    <source>
        <dbReference type="RuleBase" id="RU003744"/>
    </source>
</evidence>
<evidence type="ECO:0000259" key="6">
    <source>
        <dbReference type="SMART" id="SM00062"/>
    </source>
</evidence>
<comment type="subcellular location">
    <subcellularLocation>
        <location evidence="1">Cell envelope</location>
    </subcellularLocation>
</comment>
<feature type="chain" id="PRO_5039599248" evidence="5">
    <location>
        <begin position="22"/>
        <end position="277"/>
    </location>
</feature>
<dbReference type="EMBL" id="CACRUE010000033">
    <property type="protein sequence ID" value="VYU27230.1"/>
    <property type="molecule type" value="Genomic_DNA"/>
</dbReference>
<evidence type="ECO:0000259" key="7">
    <source>
        <dbReference type="SMART" id="SM00079"/>
    </source>
</evidence>
<evidence type="ECO:0000313" key="8">
    <source>
        <dbReference type="EMBL" id="VYU27230.1"/>
    </source>
</evidence>
<evidence type="ECO:0000256" key="1">
    <source>
        <dbReference type="ARBA" id="ARBA00004196"/>
    </source>
</evidence>
<dbReference type="GO" id="GO:0030313">
    <property type="term" value="C:cell envelope"/>
    <property type="evidence" value="ECO:0007669"/>
    <property type="project" value="UniProtKB-SubCell"/>
</dbReference>
<evidence type="ECO:0000256" key="3">
    <source>
        <dbReference type="ARBA" id="ARBA00022729"/>
    </source>
</evidence>
<feature type="signal peptide" evidence="5">
    <location>
        <begin position="1"/>
        <end position="21"/>
    </location>
</feature>
<dbReference type="SMART" id="SM00079">
    <property type="entry name" value="PBPe"/>
    <property type="match status" value="1"/>
</dbReference>
<feature type="domain" description="Ionotropic glutamate receptor C-terminal" evidence="7">
    <location>
        <begin position="45"/>
        <end position="268"/>
    </location>
</feature>
<gene>
    <name evidence="8" type="primary">fliY</name>
    <name evidence="8" type="ORF">IBLFYP30_02207</name>
</gene>
<dbReference type="InterPro" id="IPR001638">
    <property type="entry name" value="Solute-binding_3/MltF_N"/>
</dbReference>
<evidence type="ECO:0000256" key="5">
    <source>
        <dbReference type="SAM" id="SignalP"/>
    </source>
</evidence>
<dbReference type="SMART" id="SM00062">
    <property type="entry name" value="PBPb"/>
    <property type="match status" value="1"/>
</dbReference>
<protein>
    <submittedName>
        <fullName evidence="8">Cystine-binding periplasmic protein</fullName>
    </submittedName>
</protein>
<proteinExistence type="inferred from homology"/>
<dbReference type="RefSeq" id="WP_034725447.1">
    <property type="nucleotide sequence ID" value="NZ_CACRUE010000033.1"/>
</dbReference>